<dbReference type="GO" id="GO:0003723">
    <property type="term" value="F:RNA binding"/>
    <property type="evidence" value="ECO:0007669"/>
    <property type="project" value="TreeGrafter"/>
</dbReference>
<dbReference type="AlphaFoldDB" id="A0A8C4ZMC9"/>
<accession>A0A8C4ZMC9</accession>
<sequence>MSNLASKDSYIQKLASKICARQDHEPRNSKFVHFKGEGDGTSKNSKRKQKRLNQKAVGDKKDAQQSKRKSVSSPDAKSTSSPAATAATQTNGSKIVANGKTATTQLPNGGGVTSGFSTVDLLRKRLHEKIEESKGQGTQDSLSEAVQAKRAKRKLERERKKRKRKEFLVKRLANKRDETAILFNTVETVDEVYMDKMTKKKIKKKLVKGELTPLTGRNYKQLLGRVEARKAKLEDLRATDEGKARAMEEKMKWTNVLYKAEGLRIKDDEAMLRTSLKKKEKSQETKQRRWDTRKTNVDDKMQRRQDKRRRNLQKQKSANVEKKKDRARKKGRVLPGDLKKVSLK</sequence>
<dbReference type="Ensembl" id="ENSGMOT00000017526.2">
    <property type="protein sequence ID" value="ENSGMOP00000017098.2"/>
    <property type="gene ID" value="ENSGMOG00000015928.2"/>
</dbReference>
<dbReference type="InterPro" id="IPR029190">
    <property type="entry name" value="Rrp14/SURF6_C"/>
</dbReference>
<dbReference type="GO" id="GO:0005730">
    <property type="term" value="C:nucleolus"/>
    <property type="evidence" value="ECO:0007669"/>
    <property type="project" value="TreeGrafter"/>
</dbReference>
<evidence type="ECO:0000259" key="5">
    <source>
        <dbReference type="Pfam" id="PF04935"/>
    </source>
</evidence>
<feature type="compositionally biased region" description="Basic residues" evidence="4">
    <location>
        <begin position="44"/>
        <end position="53"/>
    </location>
</feature>
<comment type="subcellular location">
    <subcellularLocation>
        <location evidence="1">Nucleus</location>
    </subcellularLocation>
</comment>
<feature type="domain" description="Ribosomal RNA-processing protein 14/surfeit locus protein 6 C-terminal" evidence="5">
    <location>
        <begin position="128"/>
        <end position="324"/>
    </location>
</feature>
<feature type="compositionally biased region" description="Basic and acidic residues" evidence="4">
    <location>
        <begin position="20"/>
        <end position="40"/>
    </location>
</feature>
<feature type="compositionally biased region" description="Basic and acidic residues" evidence="4">
    <location>
        <begin position="281"/>
        <end position="304"/>
    </location>
</feature>
<dbReference type="GO" id="GO:0003677">
    <property type="term" value="F:DNA binding"/>
    <property type="evidence" value="ECO:0007669"/>
    <property type="project" value="TreeGrafter"/>
</dbReference>
<dbReference type="Proteomes" id="UP000694546">
    <property type="component" value="Chromosome 19"/>
</dbReference>
<dbReference type="GeneTree" id="ENSGT00390000006980"/>
<reference evidence="6" key="1">
    <citation type="submission" date="2025-08" db="UniProtKB">
        <authorList>
            <consortium name="Ensembl"/>
        </authorList>
    </citation>
    <scope>IDENTIFICATION</scope>
</reference>
<name>A0A8C4ZMC9_GADMO</name>
<feature type="region of interest" description="Disordered" evidence="4">
    <location>
        <begin position="130"/>
        <end position="161"/>
    </location>
</feature>
<proteinExistence type="inferred from homology"/>
<dbReference type="PANTHER" id="PTHR14369:SF0">
    <property type="entry name" value="SURFEIT LOCUS PROTEIN 6"/>
    <property type="match status" value="1"/>
</dbReference>
<feature type="region of interest" description="Disordered" evidence="4">
    <location>
        <begin position="18"/>
        <end position="113"/>
    </location>
</feature>
<dbReference type="GO" id="GO:0042274">
    <property type="term" value="P:ribosomal small subunit biogenesis"/>
    <property type="evidence" value="ECO:0007669"/>
    <property type="project" value="TreeGrafter"/>
</dbReference>
<evidence type="ECO:0000256" key="3">
    <source>
        <dbReference type="ARBA" id="ARBA00023242"/>
    </source>
</evidence>
<protein>
    <recommendedName>
        <fullName evidence="5">Ribosomal RNA-processing protein 14/surfeit locus protein 6 C-terminal domain-containing protein</fullName>
    </recommendedName>
</protein>
<feature type="region of interest" description="Disordered" evidence="4">
    <location>
        <begin position="276"/>
        <end position="344"/>
    </location>
</feature>
<keyword evidence="7" id="KW-1185">Reference proteome</keyword>
<evidence type="ECO:0000256" key="4">
    <source>
        <dbReference type="SAM" id="MobiDB-lite"/>
    </source>
</evidence>
<dbReference type="GO" id="GO:0042273">
    <property type="term" value="P:ribosomal large subunit biogenesis"/>
    <property type="evidence" value="ECO:0007669"/>
    <property type="project" value="TreeGrafter"/>
</dbReference>
<gene>
    <name evidence="6" type="primary">rpl7a</name>
</gene>
<feature type="compositionally biased region" description="Basic residues" evidence="4">
    <location>
        <begin position="149"/>
        <end position="161"/>
    </location>
</feature>
<keyword evidence="3" id="KW-0539">Nucleus</keyword>
<dbReference type="PANTHER" id="PTHR14369">
    <property type="entry name" value="SURFEIT LOCUS PROTEIN 6"/>
    <property type="match status" value="1"/>
</dbReference>
<reference evidence="6" key="2">
    <citation type="submission" date="2025-09" db="UniProtKB">
        <authorList>
            <consortium name="Ensembl"/>
        </authorList>
    </citation>
    <scope>IDENTIFICATION</scope>
</reference>
<feature type="compositionally biased region" description="Polar residues" evidence="4">
    <location>
        <begin position="135"/>
        <end position="144"/>
    </location>
</feature>
<evidence type="ECO:0000256" key="2">
    <source>
        <dbReference type="ARBA" id="ARBA00005904"/>
    </source>
</evidence>
<comment type="similarity">
    <text evidence="2">Belongs to the SURF6 family.</text>
</comment>
<evidence type="ECO:0000313" key="7">
    <source>
        <dbReference type="Proteomes" id="UP000694546"/>
    </source>
</evidence>
<organism evidence="6 7">
    <name type="scientific">Gadus morhua</name>
    <name type="common">Atlantic cod</name>
    <dbReference type="NCBI Taxonomy" id="8049"/>
    <lineage>
        <taxon>Eukaryota</taxon>
        <taxon>Metazoa</taxon>
        <taxon>Chordata</taxon>
        <taxon>Craniata</taxon>
        <taxon>Vertebrata</taxon>
        <taxon>Euteleostomi</taxon>
        <taxon>Actinopterygii</taxon>
        <taxon>Neopterygii</taxon>
        <taxon>Teleostei</taxon>
        <taxon>Neoteleostei</taxon>
        <taxon>Acanthomorphata</taxon>
        <taxon>Zeiogadaria</taxon>
        <taxon>Gadariae</taxon>
        <taxon>Gadiformes</taxon>
        <taxon>Gadoidei</taxon>
        <taxon>Gadidae</taxon>
        <taxon>Gadus</taxon>
    </lineage>
</organism>
<feature type="compositionally biased region" description="Low complexity" evidence="4">
    <location>
        <begin position="72"/>
        <end position="90"/>
    </location>
</feature>
<evidence type="ECO:0000256" key="1">
    <source>
        <dbReference type="ARBA" id="ARBA00004123"/>
    </source>
</evidence>
<dbReference type="InterPro" id="IPR007019">
    <property type="entry name" value="SURF6"/>
</dbReference>
<dbReference type="Pfam" id="PF04935">
    <property type="entry name" value="SURF6"/>
    <property type="match status" value="1"/>
</dbReference>
<evidence type="ECO:0000313" key="6">
    <source>
        <dbReference type="Ensembl" id="ENSGMOP00000017098.2"/>
    </source>
</evidence>